<dbReference type="PANTHER" id="PTHR24305">
    <property type="entry name" value="CYTOCHROME P450"/>
    <property type="match status" value="1"/>
</dbReference>
<dbReference type="InterPro" id="IPR036396">
    <property type="entry name" value="Cyt_P450_sf"/>
</dbReference>
<keyword evidence="6" id="KW-1185">Reference proteome</keyword>
<evidence type="ECO:0000256" key="3">
    <source>
        <dbReference type="RuleBase" id="RU000461"/>
    </source>
</evidence>
<keyword evidence="4" id="KW-0472">Membrane</keyword>
<evidence type="ECO:0000256" key="2">
    <source>
        <dbReference type="ARBA" id="ARBA00010617"/>
    </source>
</evidence>
<proteinExistence type="inferred from homology"/>
<evidence type="ECO:0000256" key="1">
    <source>
        <dbReference type="ARBA" id="ARBA00001971"/>
    </source>
</evidence>
<keyword evidence="3" id="KW-0479">Metal-binding</keyword>
<dbReference type="PRINTS" id="PR00385">
    <property type="entry name" value="P450"/>
</dbReference>
<comment type="similarity">
    <text evidence="2 3">Belongs to the cytochrome P450 family.</text>
</comment>
<dbReference type="Gene3D" id="1.10.630.10">
    <property type="entry name" value="Cytochrome P450"/>
    <property type="match status" value="1"/>
</dbReference>
<dbReference type="PANTHER" id="PTHR24305:SF166">
    <property type="entry name" value="CYTOCHROME P450 12A4, MITOCHONDRIAL-RELATED"/>
    <property type="match status" value="1"/>
</dbReference>
<organism evidence="5 6">
    <name type="scientific">Plastoroseomonas hellenica</name>
    <dbReference type="NCBI Taxonomy" id="2687306"/>
    <lineage>
        <taxon>Bacteria</taxon>
        <taxon>Pseudomonadati</taxon>
        <taxon>Pseudomonadota</taxon>
        <taxon>Alphaproteobacteria</taxon>
        <taxon>Acetobacterales</taxon>
        <taxon>Acetobacteraceae</taxon>
        <taxon>Plastoroseomonas</taxon>
    </lineage>
</organism>
<dbReference type="PRINTS" id="PR00463">
    <property type="entry name" value="EP450I"/>
</dbReference>
<keyword evidence="3" id="KW-0503">Monooxygenase</keyword>
<comment type="caution">
    <text evidence="5">The sequence shown here is derived from an EMBL/GenBank/DDBJ whole genome shotgun (WGS) entry which is preliminary data.</text>
</comment>
<reference evidence="6" key="1">
    <citation type="journal article" date="2021" name="Syst. Appl. Microbiol.">
        <title>Roseomonas hellenica sp. nov., isolated from roots of wild-growing Alkanna tinctoria.</title>
        <authorList>
            <person name="Rat A."/>
            <person name="Naranjo H.D."/>
            <person name="Lebbe L."/>
            <person name="Cnockaert M."/>
            <person name="Krigas N."/>
            <person name="Grigoriadou K."/>
            <person name="Maloupa E."/>
            <person name="Willems A."/>
        </authorList>
    </citation>
    <scope>NUCLEOTIDE SEQUENCE [LARGE SCALE GENOMIC DNA]</scope>
    <source>
        <strain evidence="6">LMG 31523</strain>
    </source>
</reference>
<gene>
    <name evidence="5" type="ORF">GXW71_05990</name>
</gene>
<feature type="transmembrane region" description="Helical" evidence="4">
    <location>
        <begin position="12"/>
        <end position="31"/>
    </location>
</feature>
<feature type="transmembrane region" description="Helical" evidence="4">
    <location>
        <begin position="37"/>
        <end position="57"/>
    </location>
</feature>
<comment type="cofactor">
    <cofactor evidence="1">
        <name>heme</name>
        <dbReference type="ChEBI" id="CHEBI:30413"/>
    </cofactor>
</comment>
<evidence type="ECO:0000313" key="6">
    <source>
        <dbReference type="Proteomes" id="UP001196870"/>
    </source>
</evidence>
<keyword evidence="4" id="KW-0812">Transmembrane</keyword>
<dbReference type="EMBL" id="JAAGBB010000005">
    <property type="protein sequence ID" value="MBR0663905.1"/>
    <property type="molecule type" value="Genomic_DNA"/>
</dbReference>
<protein>
    <submittedName>
        <fullName evidence="5">Cytochrome P450</fullName>
    </submittedName>
</protein>
<dbReference type="InterPro" id="IPR002401">
    <property type="entry name" value="Cyt_P450_E_grp-I"/>
</dbReference>
<keyword evidence="3" id="KW-0349">Heme</keyword>
<accession>A0ABS5EUD3</accession>
<evidence type="ECO:0000313" key="5">
    <source>
        <dbReference type="EMBL" id="MBR0663905.1"/>
    </source>
</evidence>
<keyword evidence="3" id="KW-0408">Iron</keyword>
<dbReference type="Pfam" id="PF00067">
    <property type="entry name" value="p450"/>
    <property type="match status" value="1"/>
</dbReference>
<name>A0ABS5EUD3_9PROT</name>
<dbReference type="PROSITE" id="PS00086">
    <property type="entry name" value="CYTOCHROME_P450"/>
    <property type="match status" value="1"/>
</dbReference>
<sequence>MKSTATLLKLYECIYGFVVAILLVVSGFALARISSFPAAWLLAALAPLGLLAVGVALRLREFRRYAHIPGPKPSFFVGNLRSLLLHEHGARDRALVEMHRLYGPVVKIHMAWGNRPFVSLSVAPKDLGHKDMDSNRVADSTVLPRSLMGLKRGERHTAHRQQMNPQFAPKAVQQGACRMEEVSALYLGTWKSGETRHGSLKADLHHWSANSLGSFLCGGEWDQRSDLSAYLAAIGELEEAISFRAFHPFFVRWLFPIRASRARVAYRYLFDHLEAVLERRLQRRSRAGGDEARDALGRLVSLKLDPSGGKASWSHEECVEELISLVAGGTDAMSYTMAQALYLLSRNPDVQDEARARLLQAGDAGKRAGGLFVLNILHETMRLFPPVPFSSKISETRSMEVEGLSIPARTNVMWMKTAVGLNEAFFADAQLFNPCRFAAEPGSERPAESIGSAMPFGAGARHCIGRHQAEYLLTHFLSMVIREFELVPVHDVAVTFSATVSVTPSSVPVRLVPLSMPAKICPTSSLFAH</sequence>
<dbReference type="CDD" id="cd00302">
    <property type="entry name" value="cytochrome_P450"/>
    <property type="match status" value="1"/>
</dbReference>
<keyword evidence="3" id="KW-0560">Oxidoreductase</keyword>
<keyword evidence="4" id="KW-1133">Transmembrane helix</keyword>
<evidence type="ECO:0000256" key="4">
    <source>
        <dbReference type="SAM" id="Phobius"/>
    </source>
</evidence>
<dbReference type="SUPFAM" id="SSF48264">
    <property type="entry name" value="Cytochrome P450"/>
    <property type="match status" value="1"/>
</dbReference>
<dbReference type="InterPro" id="IPR050121">
    <property type="entry name" value="Cytochrome_P450_monoxygenase"/>
</dbReference>
<dbReference type="InterPro" id="IPR017972">
    <property type="entry name" value="Cyt_P450_CS"/>
</dbReference>
<dbReference type="InterPro" id="IPR001128">
    <property type="entry name" value="Cyt_P450"/>
</dbReference>
<dbReference type="Proteomes" id="UP001196870">
    <property type="component" value="Unassembled WGS sequence"/>
</dbReference>
<dbReference type="RefSeq" id="WP_211851496.1">
    <property type="nucleotide sequence ID" value="NZ_JAAGBB010000005.1"/>
</dbReference>